<dbReference type="EMBL" id="BSUK01000001">
    <property type="protein sequence ID" value="GMA23898.1"/>
    <property type="molecule type" value="Genomic_DNA"/>
</dbReference>
<evidence type="ECO:0000256" key="3">
    <source>
        <dbReference type="ARBA" id="ARBA00022729"/>
    </source>
</evidence>
<dbReference type="InterPro" id="IPR018313">
    <property type="entry name" value="SBP_3_CS"/>
</dbReference>
<feature type="domain" description="Solute-binding protein family 3/N-terminal" evidence="6">
    <location>
        <begin position="67"/>
        <end position="294"/>
    </location>
</feature>
<keyword evidence="8" id="KW-1185">Reference proteome</keyword>
<organism evidence="7 8">
    <name type="scientific">Luteimicrobium album</name>
    <dbReference type="NCBI Taxonomy" id="1054550"/>
    <lineage>
        <taxon>Bacteria</taxon>
        <taxon>Bacillati</taxon>
        <taxon>Actinomycetota</taxon>
        <taxon>Actinomycetes</taxon>
        <taxon>Micrococcales</taxon>
        <taxon>Luteimicrobium</taxon>
    </lineage>
</organism>
<dbReference type="Proteomes" id="UP001157091">
    <property type="component" value="Unassembled WGS sequence"/>
</dbReference>
<name>A0ABQ6I159_9MICO</name>
<accession>A0ABQ6I159</accession>
<dbReference type="SUPFAM" id="SSF53850">
    <property type="entry name" value="Periplasmic binding protein-like II"/>
    <property type="match status" value="1"/>
</dbReference>
<proteinExistence type="inferred from homology"/>
<evidence type="ECO:0000313" key="7">
    <source>
        <dbReference type="EMBL" id="GMA23898.1"/>
    </source>
</evidence>
<dbReference type="RefSeq" id="WP_284292803.1">
    <property type="nucleotide sequence ID" value="NZ_BSUK01000001.1"/>
</dbReference>
<evidence type="ECO:0000256" key="4">
    <source>
        <dbReference type="RuleBase" id="RU003744"/>
    </source>
</evidence>
<evidence type="ECO:0000256" key="1">
    <source>
        <dbReference type="ARBA" id="ARBA00004196"/>
    </source>
</evidence>
<dbReference type="SMART" id="SM00062">
    <property type="entry name" value="PBPb"/>
    <property type="match status" value="1"/>
</dbReference>
<evidence type="ECO:0000256" key="2">
    <source>
        <dbReference type="ARBA" id="ARBA00010333"/>
    </source>
</evidence>
<dbReference type="PROSITE" id="PS51257">
    <property type="entry name" value="PROKAR_LIPOPROTEIN"/>
    <property type="match status" value="1"/>
</dbReference>
<reference evidence="8" key="1">
    <citation type="journal article" date="2019" name="Int. J. Syst. Evol. Microbiol.">
        <title>The Global Catalogue of Microorganisms (GCM) 10K type strain sequencing project: providing services to taxonomists for standard genome sequencing and annotation.</title>
        <authorList>
            <consortium name="The Broad Institute Genomics Platform"/>
            <consortium name="The Broad Institute Genome Sequencing Center for Infectious Disease"/>
            <person name="Wu L."/>
            <person name="Ma J."/>
        </authorList>
    </citation>
    <scope>NUCLEOTIDE SEQUENCE [LARGE SCALE GENOMIC DNA]</scope>
    <source>
        <strain evidence="8">NBRC 106348</strain>
    </source>
</reference>
<gene>
    <name evidence="7" type="ORF">GCM10025864_16570</name>
</gene>
<dbReference type="Pfam" id="PF00497">
    <property type="entry name" value="SBP_bac_3"/>
    <property type="match status" value="1"/>
</dbReference>
<dbReference type="PROSITE" id="PS01039">
    <property type="entry name" value="SBP_BACTERIAL_3"/>
    <property type="match status" value="1"/>
</dbReference>
<feature type="signal peptide" evidence="5">
    <location>
        <begin position="1"/>
        <end position="22"/>
    </location>
</feature>
<comment type="similarity">
    <text evidence="2 4">Belongs to the bacterial solute-binding protein 3 family.</text>
</comment>
<sequence>MRRLRTISTALVATATLAVVLAGCSDSDDSGSGGTSTSGASTFDPSSVAKDDTLAAAVPAAVKSAGTLRVGSDTTYAPAEYIGDDGKTPVGYDVDLTKAIAATLGLKADIQTASFDNIIPSIGSRYDIGVSSFTINPDREKQVNMVQYFQAGEAFAVQKGNPKGVDTGDLCGKTVGVQSGTVEDDELADLSKKCTDAGKDAINPLKYESQADVTTNLVGGKADVMFADSPIIAYAIAQTNGQLEQAGDVIETAPQGIVVSKSDQALTDVVQKTVQKLIDDGTYGNILKAWGNEDGAVTTAELNPSVG</sequence>
<dbReference type="Gene3D" id="3.40.190.10">
    <property type="entry name" value="Periplasmic binding protein-like II"/>
    <property type="match status" value="2"/>
</dbReference>
<evidence type="ECO:0000259" key="6">
    <source>
        <dbReference type="SMART" id="SM00062"/>
    </source>
</evidence>
<dbReference type="InterPro" id="IPR001638">
    <property type="entry name" value="Solute-binding_3/MltF_N"/>
</dbReference>
<evidence type="ECO:0000313" key="8">
    <source>
        <dbReference type="Proteomes" id="UP001157091"/>
    </source>
</evidence>
<protein>
    <submittedName>
        <fullName evidence="7">ABC transporter substrate-binding protein</fullName>
    </submittedName>
</protein>
<dbReference type="PANTHER" id="PTHR35936:SF17">
    <property type="entry name" value="ARGININE-BINDING EXTRACELLULAR PROTEIN ARTP"/>
    <property type="match status" value="1"/>
</dbReference>
<dbReference type="CDD" id="cd01004">
    <property type="entry name" value="PBP2_MidA_like"/>
    <property type="match status" value="1"/>
</dbReference>
<keyword evidence="3 5" id="KW-0732">Signal</keyword>
<dbReference type="PANTHER" id="PTHR35936">
    <property type="entry name" value="MEMBRANE-BOUND LYTIC MUREIN TRANSGLYCOSYLASE F"/>
    <property type="match status" value="1"/>
</dbReference>
<comment type="subcellular location">
    <subcellularLocation>
        <location evidence="1">Cell envelope</location>
    </subcellularLocation>
</comment>
<comment type="caution">
    <text evidence="7">The sequence shown here is derived from an EMBL/GenBank/DDBJ whole genome shotgun (WGS) entry which is preliminary data.</text>
</comment>
<evidence type="ECO:0000256" key="5">
    <source>
        <dbReference type="SAM" id="SignalP"/>
    </source>
</evidence>
<feature type="chain" id="PRO_5046576558" evidence="5">
    <location>
        <begin position="23"/>
        <end position="307"/>
    </location>
</feature>